<dbReference type="AlphaFoldDB" id="A0A9P8I8Z2"/>
<keyword evidence="3 7" id="KW-0479">Metal-binding</keyword>
<dbReference type="PANTHER" id="PTHR23502">
    <property type="entry name" value="MAJOR FACILITATOR SUPERFAMILY"/>
    <property type="match status" value="1"/>
</dbReference>
<evidence type="ECO:0000256" key="4">
    <source>
        <dbReference type="ARBA" id="ARBA00022989"/>
    </source>
</evidence>
<comment type="caution">
    <text evidence="10">The sequence shown here is derived from an EMBL/GenBank/DDBJ whole genome shotgun (WGS) entry which is preliminary data.</text>
</comment>
<dbReference type="Pfam" id="PF00067">
    <property type="entry name" value="p450"/>
    <property type="match status" value="1"/>
</dbReference>
<dbReference type="InterPro" id="IPR011701">
    <property type="entry name" value="MFS"/>
</dbReference>
<dbReference type="Gene3D" id="1.10.630.10">
    <property type="entry name" value="Cytochrome P450"/>
    <property type="match status" value="1"/>
</dbReference>
<dbReference type="Proteomes" id="UP000698800">
    <property type="component" value="Unassembled WGS sequence"/>
</dbReference>
<keyword evidence="7" id="KW-0349">Heme</keyword>
<dbReference type="GO" id="GO:0022857">
    <property type="term" value="F:transmembrane transporter activity"/>
    <property type="evidence" value="ECO:0007669"/>
    <property type="project" value="InterPro"/>
</dbReference>
<dbReference type="GO" id="GO:0016705">
    <property type="term" value="F:oxidoreductase activity, acting on paired donors, with incorporation or reduction of molecular oxygen"/>
    <property type="evidence" value="ECO:0007669"/>
    <property type="project" value="InterPro"/>
</dbReference>
<feature type="transmembrane region" description="Helical" evidence="9">
    <location>
        <begin position="227"/>
        <end position="248"/>
    </location>
</feature>
<dbReference type="OrthoDB" id="6770063at2759"/>
<feature type="transmembrane region" description="Helical" evidence="9">
    <location>
        <begin position="110"/>
        <end position="130"/>
    </location>
</feature>
<feature type="transmembrane region" description="Helical" evidence="9">
    <location>
        <begin position="32"/>
        <end position="53"/>
    </location>
</feature>
<accession>A0A9P8I8Z2</accession>
<feature type="region of interest" description="Disordered" evidence="8">
    <location>
        <begin position="540"/>
        <end position="583"/>
    </location>
</feature>
<dbReference type="GO" id="GO:0020037">
    <property type="term" value="F:heme binding"/>
    <property type="evidence" value="ECO:0007669"/>
    <property type="project" value="InterPro"/>
</dbReference>
<dbReference type="InterPro" id="IPR036396">
    <property type="entry name" value="Cyt_P450_sf"/>
</dbReference>
<dbReference type="PROSITE" id="PS00086">
    <property type="entry name" value="CYTOCHROME_P450"/>
    <property type="match status" value="1"/>
</dbReference>
<evidence type="ECO:0000256" key="9">
    <source>
        <dbReference type="SAM" id="Phobius"/>
    </source>
</evidence>
<dbReference type="Gene3D" id="1.20.1250.20">
    <property type="entry name" value="MFS general substrate transporter like domains"/>
    <property type="match status" value="1"/>
</dbReference>
<dbReference type="SUPFAM" id="SSF48264">
    <property type="entry name" value="Cytochrome P450"/>
    <property type="match status" value="1"/>
</dbReference>
<evidence type="ECO:0000313" key="11">
    <source>
        <dbReference type="Proteomes" id="UP000698800"/>
    </source>
</evidence>
<keyword evidence="6 9" id="KW-0472">Membrane</keyword>
<evidence type="ECO:0000256" key="2">
    <source>
        <dbReference type="ARBA" id="ARBA00022692"/>
    </source>
</evidence>
<evidence type="ECO:0000256" key="7">
    <source>
        <dbReference type="RuleBase" id="RU000461"/>
    </source>
</evidence>
<gene>
    <name evidence="10" type="ORF">FGG08_002582</name>
</gene>
<keyword evidence="7" id="KW-0503">Monooxygenase</keyword>
<feature type="compositionally biased region" description="Basic and acidic residues" evidence="8">
    <location>
        <begin position="540"/>
        <end position="549"/>
    </location>
</feature>
<dbReference type="EMBL" id="JAGHQL010000040">
    <property type="protein sequence ID" value="KAH0543069.1"/>
    <property type="molecule type" value="Genomic_DNA"/>
</dbReference>
<keyword evidence="4 9" id="KW-1133">Transmembrane helix</keyword>
<feature type="transmembrane region" description="Helical" evidence="9">
    <location>
        <begin position="325"/>
        <end position="350"/>
    </location>
</feature>
<keyword evidence="11" id="KW-1185">Reference proteome</keyword>
<dbReference type="Pfam" id="PF07690">
    <property type="entry name" value="MFS_1"/>
    <property type="match status" value="1"/>
</dbReference>
<feature type="transmembrane region" description="Helical" evidence="9">
    <location>
        <begin position="297"/>
        <end position="319"/>
    </location>
</feature>
<comment type="similarity">
    <text evidence="7">Belongs to the cytochrome P450 family.</text>
</comment>
<feature type="region of interest" description="Disordered" evidence="8">
    <location>
        <begin position="448"/>
        <end position="467"/>
    </location>
</feature>
<feature type="transmembrane region" description="Helical" evidence="9">
    <location>
        <begin position="82"/>
        <end position="103"/>
    </location>
</feature>
<name>A0A9P8I8Z2_9PEZI</name>
<evidence type="ECO:0000256" key="6">
    <source>
        <dbReference type="ARBA" id="ARBA00023136"/>
    </source>
</evidence>
<proteinExistence type="inferred from homology"/>
<keyword evidence="2 9" id="KW-0812">Transmembrane</keyword>
<dbReference type="InterPro" id="IPR017972">
    <property type="entry name" value="Cyt_P450_CS"/>
</dbReference>
<dbReference type="GO" id="GO:0005506">
    <property type="term" value="F:iron ion binding"/>
    <property type="evidence" value="ECO:0007669"/>
    <property type="project" value="InterPro"/>
</dbReference>
<dbReference type="SUPFAM" id="SSF103473">
    <property type="entry name" value="MFS general substrate transporter"/>
    <property type="match status" value="1"/>
</dbReference>
<evidence type="ECO:0000256" key="3">
    <source>
        <dbReference type="ARBA" id="ARBA00022723"/>
    </source>
</evidence>
<dbReference type="InterPro" id="IPR001128">
    <property type="entry name" value="Cyt_P450"/>
</dbReference>
<sequence length="583" mass="63795">MFVSPVSSSMVAPAFQAIGSDLVIKSEFKTQMVLSVFVLASAVGPLIISPLFLSGIGGSAPSIGGGILADCWRSDERGKSLSLYYIFPLIGPAVGPIIGAFIVQHTTWHWMFYATSILSAVIQLVGLIALPETYGPKILHLRAAKLRASTGNPDLHTDYEQRGRSVGHTLLQALIRPCILLSTQPIIQVLSAYTAYVYGLMYLVLSTFPSVWVDVYKERSDIAGLNYISLALGFCLATQICAPVNDYIYLKLKRHNGGVGIPEYRVPLMVPGAILVPTGFFWYGWSIQAKAHWIMPNIGATLFGSGIIISMQCITSYIIDAYSMYTASAVAATTVLRAIAGFGTFCPLAARKNAKLYTHAKAFPMFAPYMYVALGHGWADSVLAFAATAIGLPSPWLFWKFGKWLRARSQSIAPSVQISIFLKSRYEANRQATTADAVMGERLATDSATESPWLEASPSYNPPSAKPPPEFDGFRFYNLRAMEGKRNRHQFVTTALNSLNFGHGNHACPGRFLASDEMKVILVELLRGWDFRLKGDVDGVGGEEKRPRNTFDQLNVLPDPGAEIEIRRRKMENGGPSDVPSND</sequence>
<feature type="transmembrane region" description="Helical" evidence="9">
    <location>
        <begin position="195"/>
        <end position="215"/>
    </location>
</feature>
<reference evidence="10" key="1">
    <citation type="submission" date="2021-03" db="EMBL/GenBank/DDBJ databases">
        <title>Comparative genomics and phylogenomic investigation of the class Geoglossomycetes provide insights into ecological specialization and systematics.</title>
        <authorList>
            <person name="Melie T."/>
            <person name="Pirro S."/>
            <person name="Miller A.N."/>
            <person name="Quandt A."/>
        </authorList>
    </citation>
    <scope>NUCLEOTIDE SEQUENCE</scope>
    <source>
        <strain evidence="10">GBOQ0MN5Z8</strain>
    </source>
</reference>
<protein>
    <submittedName>
        <fullName evidence="10">Uncharacterized protein</fullName>
    </submittedName>
</protein>
<keyword evidence="7" id="KW-0560">Oxidoreductase</keyword>
<evidence type="ECO:0000256" key="5">
    <source>
        <dbReference type="ARBA" id="ARBA00023004"/>
    </source>
</evidence>
<dbReference type="GO" id="GO:0004497">
    <property type="term" value="F:monooxygenase activity"/>
    <property type="evidence" value="ECO:0007669"/>
    <property type="project" value="UniProtKB-KW"/>
</dbReference>
<dbReference type="PANTHER" id="PTHR23502:SF60">
    <property type="entry name" value="MAJOR FACILITATOR SUPERFAMILY (MFS) PROFILE DOMAIN-CONTAINING PROTEIN-RELATED"/>
    <property type="match status" value="1"/>
</dbReference>
<feature type="transmembrane region" description="Helical" evidence="9">
    <location>
        <begin position="268"/>
        <end position="285"/>
    </location>
</feature>
<dbReference type="InterPro" id="IPR036259">
    <property type="entry name" value="MFS_trans_sf"/>
</dbReference>
<organism evidence="10 11">
    <name type="scientific">Glutinoglossum americanum</name>
    <dbReference type="NCBI Taxonomy" id="1670608"/>
    <lineage>
        <taxon>Eukaryota</taxon>
        <taxon>Fungi</taxon>
        <taxon>Dikarya</taxon>
        <taxon>Ascomycota</taxon>
        <taxon>Pezizomycotina</taxon>
        <taxon>Geoglossomycetes</taxon>
        <taxon>Geoglossales</taxon>
        <taxon>Geoglossaceae</taxon>
        <taxon>Glutinoglossum</taxon>
    </lineage>
</organism>
<evidence type="ECO:0000256" key="8">
    <source>
        <dbReference type="SAM" id="MobiDB-lite"/>
    </source>
</evidence>
<evidence type="ECO:0000256" key="1">
    <source>
        <dbReference type="ARBA" id="ARBA00004141"/>
    </source>
</evidence>
<comment type="subcellular location">
    <subcellularLocation>
        <location evidence="1">Membrane</location>
        <topology evidence="1">Multi-pass membrane protein</topology>
    </subcellularLocation>
</comment>
<dbReference type="GO" id="GO:0016020">
    <property type="term" value="C:membrane"/>
    <property type="evidence" value="ECO:0007669"/>
    <property type="project" value="UniProtKB-SubCell"/>
</dbReference>
<evidence type="ECO:0000313" key="10">
    <source>
        <dbReference type="EMBL" id="KAH0543069.1"/>
    </source>
</evidence>
<keyword evidence="5 7" id="KW-0408">Iron</keyword>